<accession>G2YUK3</accession>
<dbReference type="AlphaFoldDB" id="G2YUK3"/>
<protein>
    <submittedName>
        <fullName evidence="1">Uncharacterized protein</fullName>
    </submittedName>
</protein>
<dbReference type="EMBL" id="FQ790354">
    <property type="protein sequence ID" value="CCD55301.1"/>
    <property type="molecule type" value="Genomic_DNA"/>
</dbReference>
<name>G2YUK3_BOTF4</name>
<gene>
    <name evidence="1" type="ORF">BofuT4_uP156970.1</name>
</gene>
<evidence type="ECO:0000313" key="2">
    <source>
        <dbReference type="Proteomes" id="UP000008177"/>
    </source>
</evidence>
<sequence length="51" mass="6080">MNLNIRMDMIKPKALTHLDITKQKFYIDTMEAPKTEIREGKDINRNIGNRY</sequence>
<proteinExistence type="predicted"/>
<dbReference type="HOGENOM" id="CLU_3106133_0_0_1"/>
<dbReference type="InParanoid" id="G2YUK3"/>
<reference evidence="2" key="1">
    <citation type="journal article" date="2011" name="PLoS Genet.">
        <title>Genomic analysis of the necrotrophic fungal pathogens Sclerotinia sclerotiorum and Botrytis cinerea.</title>
        <authorList>
            <person name="Amselem J."/>
            <person name="Cuomo C.A."/>
            <person name="van Kan J.A."/>
            <person name="Viaud M."/>
            <person name="Benito E.P."/>
            <person name="Couloux A."/>
            <person name="Coutinho P.M."/>
            <person name="de Vries R.P."/>
            <person name="Dyer P.S."/>
            <person name="Fillinger S."/>
            <person name="Fournier E."/>
            <person name="Gout L."/>
            <person name="Hahn M."/>
            <person name="Kohn L."/>
            <person name="Lapalu N."/>
            <person name="Plummer K.M."/>
            <person name="Pradier J.M."/>
            <person name="Quevillon E."/>
            <person name="Sharon A."/>
            <person name="Simon A."/>
            <person name="ten Have A."/>
            <person name="Tudzynski B."/>
            <person name="Tudzynski P."/>
            <person name="Wincker P."/>
            <person name="Andrew M."/>
            <person name="Anthouard V."/>
            <person name="Beever R.E."/>
            <person name="Beffa R."/>
            <person name="Benoit I."/>
            <person name="Bouzid O."/>
            <person name="Brault B."/>
            <person name="Chen Z."/>
            <person name="Choquer M."/>
            <person name="Collemare J."/>
            <person name="Cotton P."/>
            <person name="Danchin E.G."/>
            <person name="Da Silva C."/>
            <person name="Gautier A."/>
            <person name="Giraud C."/>
            <person name="Giraud T."/>
            <person name="Gonzalez C."/>
            <person name="Grossetete S."/>
            <person name="Guldener U."/>
            <person name="Henrissat B."/>
            <person name="Howlett B.J."/>
            <person name="Kodira C."/>
            <person name="Kretschmer M."/>
            <person name="Lappartient A."/>
            <person name="Leroch M."/>
            <person name="Levis C."/>
            <person name="Mauceli E."/>
            <person name="Neuveglise C."/>
            <person name="Oeser B."/>
            <person name="Pearson M."/>
            <person name="Poulain J."/>
            <person name="Poussereau N."/>
            <person name="Quesneville H."/>
            <person name="Rascle C."/>
            <person name="Schumacher J."/>
            <person name="Segurens B."/>
            <person name="Sexton A."/>
            <person name="Silva E."/>
            <person name="Sirven C."/>
            <person name="Soanes D.M."/>
            <person name="Talbot N.J."/>
            <person name="Templeton M."/>
            <person name="Yandava C."/>
            <person name="Yarden O."/>
            <person name="Zeng Q."/>
            <person name="Rollins J.A."/>
            <person name="Lebrun M.H."/>
            <person name="Dickman M."/>
        </authorList>
    </citation>
    <scope>NUCLEOTIDE SEQUENCE [LARGE SCALE GENOMIC DNA]</scope>
    <source>
        <strain evidence="2">T4</strain>
    </source>
</reference>
<organism evidence="1 2">
    <name type="scientific">Botryotinia fuckeliana (strain T4)</name>
    <name type="common">Noble rot fungus</name>
    <name type="synonym">Botrytis cinerea</name>
    <dbReference type="NCBI Taxonomy" id="999810"/>
    <lineage>
        <taxon>Eukaryota</taxon>
        <taxon>Fungi</taxon>
        <taxon>Dikarya</taxon>
        <taxon>Ascomycota</taxon>
        <taxon>Pezizomycotina</taxon>
        <taxon>Leotiomycetes</taxon>
        <taxon>Helotiales</taxon>
        <taxon>Sclerotiniaceae</taxon>
        <taxon>Botrytis</taxon>
    </lineage>
</organism>
<evidence type="ECO:0000313" key="1">
    <source>
        <dbReference type="EMBL" id="CCD55301.1"/>
    </source>
</evidence>
<dbReference type="Proteomes" id="UP000008177">
    <property type="component" value="Unplaced contigs"/>
</dbReference>